<proteinExistence type="predicted"/>
<name>A0AAV1S312_9ROSI</name>
<protein>
    <submittedName>
        <fullName evidence="1">Uncharacterized protein</fullName>
    </submittedName>
</protein>
<evidence type="ECO:0000313" key="1">
    <source>
        <dbReference type="EMBL" id="CAK7344751.1"/>
    </source>
</evidence>
<sequence length="139" mass="15100">MAEIKILEEAIELISAMEPILMGGMSSNGPLNANLGGLGTDQNELSFIASRSFEIDDYHGFPLADLRVSMPSTMVKFLRLIFNHETGAEDVHFTSTSSHSESVTIVLRTDDLDADNTGNKEPSSQLECSLVKAGVELRI</sequence>
<comment type="caution">
    <text evidence="1">The sequence shown here is derived from an EMBL/GenBank/DDBJ whole genome shotgun (WGS) entry which is preliminary data.</text>
</comment>
<dbReference type="AlphaFoldDB" id="A0AAV1S312"/>
<keyword evidence="2" id="KW-1185">Reference proteome</keyword>
<gene>
    <name evidence="1" type="ORF">DCAF_LOCUS17929</name>
</gene>
<dbReference type="Proteomes" id="UP001314170">
    <property type="component" value="Unassembled WGS sequence"/>
</dbReference>
<organism evidence="1 2">
    <name type="scientific">Dovyalis caffra</name>
    <dbReference type="NCBI Taxonomy" id="77055"/>
    <lineage>
        <taxon>Eukaryota</taxon>
        <taxon>Viridiplantae</taxon>
        <taxon>Streptophyta</taxon>
        <taxon>Embryophyta</taxon>
        <taxon>Tracheophyta</taxon>
        <taxon>Spermatophyta</taxon>
        <taxon>Magnoliopsida</taxon>
        <taxon>eudicotyledons</taxon>
        <taxon>Gunneridae</taxon>
        <taxon>Pentapetalae</taxon>
        <taxon>rosids</taxon>
        <taxon>fabids</taxon>
        <taxon>Malpighiales</taxon>
        <taxon>Salicaceae</taxon>
        <taxon>Flacourtieae</taxon>
        <taxon>Dovyalis</taxon>
    </lineage>
</organism>
<dbReference type="EMBL" id="CAWUPB010001165">
    <property type="protein sequence ID" value="CAK7344751.1"/>
    <property type="molecule type" value="Genomic_DNA"/>
</dbReference>
<evidence type="ECO:0000313" key="2">
    <source>
        <dbReference type="Proteomes" id="UP001314170"/>
    </source>
</evidence>
<reference evidence="1 2" key="1">
    <citation type="submission" date="2024-01" db="EMBL/GenBank/DDBJ databases">
        <authorList>
            <person name="Waweru B."/>
        </authorList>
    </citation>
    <scope>NUCLEOTIDE SEQUENCE [LARGE SCALE GENOMIC DNA]</scope>
</reference>
<accession>A0AAV1S312</accession>